<dbReference type="EMBL" id="CM047739">
    <property type="protein sequence ID" value="KAJ0043341.1"/>
    <property type="molecule type" value="Genomic_DNA"/>
</dbReference>
<protein>
    <submittedName>
        <fullName evidence="1">Uncharacterized protein</fullName>
    </submittedName>
</protein>
<accession>A0ACC0YY43</accession>
<reference evidence="2" key="1">
    <citation type="journal article" date="2023" name="G3 (Bethesda)">
        <title>Genome assembly and association tests identify interacting loci associated with vigor, precocity, and sex in interspecific pistachio rootstocks.</title>
        <authorList>
            <person name="Palmer W."/>
            <person name="Jacygrad E."/>
            <person name="Sagayaradj S."/>
            <person name="Cavanaugh K."/>
            <person name="Han R."/>
            <person name="Bertier L."/>
            <person name="Beede B."/>
            <person name="Kafkas S."/>
            <person name="Golino D."/>
            <person name="Preece J."/>
            <person name="Michelmore R."/>
        </authorList>
    </citation>
    <scope>NUCLEOTIDE SEQUENCE [LARGE SCALE GENOMIC DNA]</scope>
</reference>
<sequence>MGLYPLITVFSGRSRMFWTRKISSIARKEVYREPDLHIKIRQEQKGFTDFYLPHNFWYCRLGLPHSRIVKAVKA</sequence>
<evidence type="ECO:0000313" key="2">
    <source>
        <dbReference type="Proteomes" id="UP001163603"/>
    </source>
</evidence>
<proteinExistence type="predicted"/>
<keyword evidence="2" id="KW-1185">Reference proteome</keyword>
<name>A0ACC0YY43_9ROSI</name>
<dbReference type="Proteomes" id="UP001163603">
    <property type="component" value="Chromosome 4"/>
</dbReference>
<evidence type="ECO:0000313" key="1">
    <source>
        <dbReference type="EMBL" id="KAJ0043341.1"/>
    </source>
</evidence>
<gene>
    <name evidence="1" type="ORF">Pint_19389</name>
</gene>
<comment type="caution">
    <text evidence="1">The sequence shown here is derived from an EMBL/GenBank/DDBJ whole genome shotgun (WGS) entry which is preliminary data.</text>
</comment>
<organism evidence="1 2">
    <name type="scientific">Pistacia integerrima</name>
    <dbReference type="NCBI Taxonomy" id="434235"/>
    <lineage>
        <taxon>Eukaryota</taxon>
        <taxon>Viridiplantae</taxon>
        <taxon>Streptophyta</taxon>
        <taxon>Embryophyta</taxon>
        <taxon>Tracheophyta</taxon>
        <taxon>Spermatophyta</taxon>
        <taxon>Magnoliopsida</taxon>
        <taxon>eudicotyledons</taxon>
        <taxon>Gunneridae</taxon>
        <taxon>Pentapetalae</taxon>
        <taxon>rosids</taxon>
        <taxon>malvids</taxon>
        <taxon>Sapindales</taxon>
        <taxon>Anacardiaceae</taxon>
        <taxon>Pistacia</taxon>
    </lineage>
</organism>